<dbReference type="Gene3D" id="1.10.10.10">
    <property type="entry name" value="Winged helix-like DNA-binding domain superfamily/Winged helix DNA-binding domain"/>
    <property type="match status" value="1"/>
</dbReference>
<accession>A0A7V4XQH5</accession>
<dbReference type="AlphaFoldDB" id="A0A7V4XQH5"/>
<gene>
    <name evidence="3" type="ORF">ENW50_00865</name>
</gene>
<dbReference type="PANTHER" id="PTHR43252:SF7">
    <property type="entry name" value="TRANSCRIPTIONAL REGULATOR YQJI"/>
    <property type="match status" value="1"/>
</dbReference>
<dbReference type="InterPro" id="IPR036390">
    <property type="entry name" value="WH_DNA-bd_sf"/>
</dbReference>
<dbReference type="PANTHER" id="PTHR43252">
    <property type="entry name" value="TRANSCRIPTIONAL REGULATOR YQJI"/>
    <property type="match status" value="1"/>
</dbReference>
<feature type="region of interest" description="Disordered" evidence="1">
    <location>
        <begin position="1"/>
        <end position="22"/>
    </location>
</feature>
<sequence length="192" mass="21729">MMFYRRHDPEDHPGRERHRGRHGGFGEYFGNFERGFGGGRERMFDNGELRLVILQILATKPSYGYEIIKEIEEQLAGAYAPSPGVVYPTLTMLEEEGYAVVASTEGNKKRYAATEQGFAYLKQNQGILEGIGHRMEKMGKAYGRERAPQIMRAIMNLKFALKMRARSGKLSPEQIRKIAEAIDAAARVIDEV</sequence>
<comment type="caution">
    <text evidence="3">The sequence shown here is derived from an EMBL/GenBank/DDBJ whole genome shotgun (WGS) entry which is preliminary data.</text>
</comment>
<feature type="compositionally biased region" description="Basic and acidic residues" evidence="1">
    <location>
        <begin position="1"/>
        <end position="14"/>
    </location>
</feature>
<dbReference type="EMBL" id="DTKL01000010">
    <property type="protein sequence ID" value="HGY93232.1"/>
    <property type="molecule type" value="Genomic_DNA"/>
</dbReference>
<feature type="domain" description="Transcription regulator PadR N-terminal" evidence="2">
    <location>
        <begin position="53"/>
        <end position="122"/>
    </location>
</feature>
<dbReference type="SUPFAM" id="SSF46785">
    <property type="entry name" value="Winged helix' DNA-binding domain"/>
    <property type="match status" value="1"/>
</dbReference>
<name>A0A7V4XQH5_9BACT</name>
<evidence type="ECO:0000256" key="1">
    <source>
        <dbReference type="SAM" id="MobiDB-lite"/>
    </source>
</evidence>
<organism evidence="3">
    <name type="scientific">Acidobacterium capsulatum</name>
    <dbReference type="NCBI Taxonomy" id="33075"/>
    <lineage>
        <taxon>Bacteria</taxon>
        <taxon>Pseudomonadati</taxon>
        <taxon>Acidobacteriota</taxon>
        <taxon>Terriglobia</taxon>
        <taxon>Terriglobales</taxon>
        <taxon>Acidobacteriaceae</taxon>
        <taxon>Acidobacterium</taxon>
    </lineage>
</organism>
<proteinExistence type="predicted"/>
<reference evidence="3" key="1">
    <citation type="journal article" date="2020" name="mSystems">
        <title>Genome- and Community-Level Interaction Insights into Carbon Utilization and Element Cycling Functions of Hydrothermarchaeota in Hydrothermal Sediment.</title>
        <authorList>
            <person name="Zhou Z."/>
            <person name="Liu Y."/>
            <person name="Xu W."/>
            <person name="Pan J."/>
            <person name="Luo Z.H."/>
            <person name="Li M."/>
        </authorList>
    </citation>
    <scope>NUCLEOTIDE SEQUENCE [LARGE SCALE GENOMIC DNA]</scope>
    <source>
        <strain evidence="3">SpSt-855</strain>
    </source>
</reference>
<evidence type="ECO:0000259" key="2">
    <source>
        <dbReference type="Pfam" id="PF03551"/>
    </source>
</evidence>
<protein>
    <submittedName>
        <fullName evidence="3">PadR family transcriptional regulator</fullName>
    </submittedName>
</protein>
<dbReference type="InterPro" id="IPR005149">
    <property type="entry name" value="Tscrpt_reg_PadR_N"/>
</dbReference>
<evidence type="ECO:0000313" key="3">
    <source>
        <dbReference type="EMBL" id="HGY93232.1"/>
    </source>
</evidence>
<dbReference type="Pfam" id="PF03551">
    <property type="entry name" value="PadR"/>
    <property type="match status" value="1"/>
</dbReference>
<dbReference type="InterPro" id="IPR036388">
    <property type="entry name" value="WH-like_DNA-bd_sf"/>
</dbReference>